<keyword evidence="1" id="KW-1133">Transmembrane helix</keyword>
<feature type="transmembrane region" description="Helical" evidence="1">
    <location>
        <begin position="6"/>
        <end position="24"/>
    </location>
</feature>
<evidence type="ECO:0000256" key="1">
    <source>
        <dbReference type="SAM" id="Phobius"/>
    </source>
</evidence>
<protein>
    <submittedName>
        <fullName evidence="2">Uncharacterized protein</fullName>
    </submittedName>
</protein>
<gene>
    <name evidence="2" type="ORF">MNBD_CHLOROFLEXI01-339</name>
</gene>
<keyword evidence="1" id="KW-0812">Transmembrane</keyword>
<accession>A0A3B0V831</accession>
<dbReference type="EMBL" id="UOEU01000765">
    <property type="protein sequence ID" value="VAW39798.1"/>
    <property type="molecule type" value="Genomic_DNA"/>
</dbReference>
<proteinExistence type="predicted"/>
<evidence type="ECO:0000313" key="2">
    <source>
        <dbReference type="EMBL" id="VAW39798.1"/>
    </source>
</evidence>
<dbReference type="AlphaFoldDB" id="A0A3B0V831"/>
<reference evidence="2" key="1">
    <citation type="submission" date="2018-06" db="EMBL/GenBank/DDBJ databases">
        <authorList>
            <person name="Zhirakovskaya E."/>
        </authorList>
    </citation>
    <scope>NUCLEOTIDE SEQUENCE</scope>
</reference>
<keyword evidence="1" id="KW-0472">Membrane</keyword>
<name>A0A3B0V831_9ZZZZ</name>
<organism evidence="2">
    <name type="scientific">hydrothermal vent metagenome</name>
    <dbReference type="NCBI Taxonomy" id="652676"/>
    <lineage>
        <taxon>unclassified sequences</taxon>
        <taxon>metagenomes</taxon>
        <taxon>ecological metagenomes</taxon>
    </lineage>
</organism>
<sequence length="87" mass="10058">MSSQFILRLVILTVVVIAIIFFLIDYRRTHRCPQCKSGKIKEMDRLTEEIKLNKREIPGIGSKLNVSATVSMRCHACGHTWQKREIT</sequence>